<organism evidence="1 2">
    <name type="scientific">Portunus trituberculatus</name>
    <name type="common">Swimming crab</name>
    <name type="synonym">Neptunus trituberculatus</name>
    <dbReference type="NCBI Taxonomy" id="210409"/>
    <lineage>
        <taxon>Eukaryota</taxon>
        <taxon>Metazoa</taxon>
        <taxon>Ecdysozoa</taxon>
        <taxon>Arthropoda</taxon>
        <taxon>Crustacea</taxon>
        <taxon>Multicrustacea</taxon>
        <taxon>Malacostraca</taxon>
        <taxon>Eumalacostraca</taxon>
        <taxon>Eucarida</taxon>
        <taxon>Decapoda</taxon>
        <taxon>Pleocyemata</taxon>
        <taxon>Brachyura</taxon>
        <taxon>Eubrachyura</taxon>
        <taxon>Portunoidea</taxon>
        <taxon>Portunidae</taxon>
        <taxon>Portuninae</taxon>
        <taxon>Portunus</taxon>
    </lineage>
</organism>
<keyword evidence="2" id="KW-1185">Reference proteome</keyword>
<dbReference type="Proteomes" id="UP000324222">
    <property type="component" value="Unassembled WGS sequence"/>
</dbReference>
<protein>
    <submittedName>
        <fullName evidence="1">Uncharacterized protein</fullName>
    </submittedName>
</protein>
<dbReference type="AlphaFoldDB" id="A0A5B7CRL2"/>
<comment type="caution">
    <text evidence="1">The sequence shown here is derived from an EMBL/GenBank/DDBJ whole genome shotgun (WGS) entry which is preliminary data.</text>
</comment>
<name>A0A5B7CRL2_PORTR</name>
<sequence length="128" mass="14687">MRCITDITNFHTNVQDPLPSTTHLQLKKEPLQLTRDVLRRFFLTALKLPLIKGIAELWSHEESLQQTVKVTSHGLVHQPYKTYGRIRKRKSANTGERCELLGYGQETCDRVIQQSGALPSYLHQSGKF</sequence>
<reference evidence="1 2" key="1">
    <citation type="submission" date="2019-05" db="EMBL/GenBank/DDBJ databases">
        <title>Another draft genome of Portunus trituberculatus and its Hox gene families provides insights of decapod evolution.</title>
        <authorList>
            <person name="Jeong J.-H."/>
            <person name="Song I."/>
            <person name="Kim S."/>
            <person name="Choi T."/>
            <person name="Kim D."/>
            <person name="Ryu S."/>
            <person name="Kim W."/>
        </authorList>
    </citation>
    <scope>NUCLEOTIDE SEQUENCE [LARGE SCALE GENOMIC DNA]</scope>
    <source>
        <tissue evidence="1">Muscle</tissue>
    </source>
</reference>
<gene>
    <name evidence="1" type="ORF">E2C01_003966</name>
</gene>
<evidence type="ECO:0000313" key="1">
    <source>
        <dbReference type="EMBL" id="MPC11304.1"/>
    </source>
</evidence>
<dbReference type="EMBL" id="VSRR010000156">
    <property type="protein sequence ID" value="MPC11304.1"/>
    <property type="molecule type" value="Genomic_DNA"/>
</dbReference>
<evidence type="ECO:0000313" key="2">
    <source>
        <dbReference type="Proteomes" id="UP000324222"/>
    </source>
</evidence>
<accession>A0A5B7CRL2</accession>
<proteinExistence type="predicted"/>